<accession>A0A0F8ZI42</accession>
<proteinExistence type="predicted"/>
<dbReference type="AlphaFoldDB" id="A0A0F8ZI42"/>
<reference evidence="1" key="1">
    <citation type="journal article" date="2015" name="Nature">
        <title>Complex archaea that bridge the gap between prokaryotes and eukaryotes.</title>
        <authorList>
            <person name="Spang A."/>
            <person name="Saw J.H."/>
            <person name="Jorgensen S.L."/>
            <person name="Zaremba-Niedzwiedzka K."/>
            <person name="Martijn J."/>
            <person name="Lind A.E."/>
            <person name="van Eijk R."/>
            <person name="Schleper C."/>
            <person name="Guy L."/>
            <person name="Ettema T.J."/>
        </authorList>
    </citation>
    <scope>NUCLEOTIDE SEQUENCE</scope>
</reference>
<protein>
    <submittedName>
        <fullName evidence="1">Uncharacterized protein</fullName>
    </submittedName>
</protein>
<organism evidence="1">
    <name type="scientific">marine sediment metagenome</name>
    <dbReference type="NCBI Taxonomy" id="412755"/>
    <lineage>
        <taxon>unclassified sequences</taxon>
        <taxon>metagenomes</taxon>
        <taxon>ecological metagenomes</taxon>
    </lineage>
</organism>
<sequence length="137" mass="16065">LILNLINHSDIVWFSSDYLGVNEAHYHHCNEQPLKFWRNLFNFYDYDVYLLPEDITIELGGRGNLIAITGNLKTPRKLNIDGTEIFKTSRRTNRSFRSAGYRSSIIPKGIKLRESISFLIPTIFKRIISRYKKNDIK</sequence>
<comment type="caution">
    <text evidence="1">The sequence shown here is derived from an EMBL/GenBank/DDBJ whole genome shotgun (WGS) entry which is preliminary data.</text>
</comment>
<evidence type="ECO:0000313" key="1">
    <source>
        <dbReference type="EMBL" id="KKK66089.1"/>
    </source>
</evidence>
<gene>
    <name evidence="1" type="ORF">LCGC14_2967580</name>
</gene>
<name>A0A0F8ZI42_9ZZZZ</name>
<feature type="non-terminal residue" evidence="1">
    <location>
        <position position="1"/>
    </location>
</feature>
<dbReference type="EMBL" id="LAZR01060247">
    <property type="protein sequence ID" value="KKK66089.1"/>
    <property type="molecule type" value="Genomic_DNA"/>
</dbReference>